<reference evidence="2" key="1">
    <citation type="submission" date="2025-08" db="UniProtKB">
        <authorList>
            <consortium name="RefSeq"/>
        </authorList>
    </citation>
    <scope>IDENTIFICATION</scope>
    <source>
        <tissue evidence="2">Muscle</tissue>
    </source>
</reference>
<sequence length="191" mass="21692">MACVGSSWLCWGALLSLIFCEFAQENSWECLDKDEIVTEMSKDAEMPSECVLSCTALSYRQIADRQQKLMVRFKDSQPGELGDFCWFIHRRCSTWDEIFVLLSVNESVPNGESIQIQTNSLTHLISVQSHDSPSIIPDDCGLRFDVTPHLTHLRHLTHLPLCVRLTGIMGNRLQCPPFLVMMRNKTSLTNS</sequence>
<accession>A0A9R0BH85</accession>
<protein>
    <submittedName>
        <fullName evidence="2">Uncharacterized protein LOC109104172 isoform X3</fullName>
    </submittedName>
</protein>
<feature type="chain" id="PRO_5040317202" evidence="1">
    <location>
        <begin position="24"/>
        <end position="191"/>
    </location>
</feature>
<organism evidence="2">
    <name type="scientific">Cyprinus carpio</name>
    <name type="common">Common carp</name>
    <dbReference type="NCBI Taxonomy" id="7962"/>
    <lineage>
        <taxon>Eukaryota</taxon>
        <taxon>Metazoa</taxon>
        <taxon>Chordata</taxon>
        <taxon>Craniata</taxon>
        <taxon>Vertebrata</taxon>
        <taxon>Euteleostomi</taxon>
        <taxon>Actinopterygii</taxon>
        <taxon>Neopterygii</taxon>
        <taxon>Teleostei</taxon>
        <taxon>Ostariophysi</taxon>
        <taxon>Cypriniformes</taxon>
        <taxon>Cyprinidae</taxon>
        <taxon>Cyprininae</taxon>
        <taxon>Cyprinus</taxon>
    </lineage>
</organism>
<dbReference type="GeneID" id="109104172"/>
<proteinExistence type="predicted"/>
<dbReference type="Proteomes" id="UP001155660">
    <property type="component" value="Chromosome A21"/>
</dbReference>
<dbReference type="RefSeq" id="XP_042634386.1">
    <property type="nucleotide sequence ID" value="XM_042778452.1"/>
</dbReference>
<name>A0A9R0BH85_CYPCA</name>
<evidence type="ECO:0000256" key="1">
    <source>
        <dbReference type="SAM" id="SignalP"/>
    </source>
</evidence>
<keyword evidence="1" id="KW-0732">Signal</keyword>
<feature type="signal peptide" evidence="1">
    <location>
        <begin position="1"/>
        <end position="23"/>
    </location>
</feature>
<evidence type="ECO:0000313" key="2">
    <source>
        <dbReference type="RefSeq" id="XP_042634386.1"/>
    </source>
</evidence>
<dbReference type="OrthoDB" id="9929604at2759"/>
<dbReference type="AlphaFoldDB" id="A0A9R0BH85"/>
<gene>
    <name evidence="2" type="primary">LOC109104172</name>
</gene>